<comment type="caution">
    <text evidence="3">The sequence shown here is derived from an EMBL/GenBank/DDBJ whole genome shotgun (WGS) entry which is preliminary data.</text>
</comment>
<organism evidence="3 4">
    <name type="scientific">Bacillus cereus</name>
    <dbReference type="NCBI Taxonomy" id="1396"/>
    <lineage>
        <taxon>Bacteria</taxon>
        <taxon>Bacillati</taxon>
        <taxon>Bacillota</taxon>
        <taxon>Bacilli</taxon>
        <taxon>Bacillales</taxon>
        <taxon>Bacillaceae</taxon>
        <taxon>Bacillus</taxon>
        <taxon>Bacillus cereus group</taxon>
    </lineage>
</organism>
<dbReference type="Pfam" id="PF10145">
    <property type="entry name" value="PhageMin_Tail"/>
    <property type="match status" value="1"/>
</dbReference>
<dbReference type="PANTHER" id="PTHR37813:SF1">
    <property type="entry name" value="FELS-2 PROPHAGE PROTEIN"/>
    <property type="match status" value="1"/>
</dbReference>
<evidence type="ECO:0000313" key="4">
    <source>
        <dbReference type="Proteomes" id="UP000184161"/>
    </source>
</evidence>
<keyword evidence="1" id="KW-1188">Viral release from host cell</keyword>
<evidence type="ECO:0000313" key="3">
    <source>
        <dbReference type="EMBL" id="OJS95734.1"/>
    </source>
</evidence>
<dbReference type="PANTHER" id="PTHR37813">
    <property type="entry name" value="FELS-2 PROPHAGE PROTEIN"/>
    <property type="match status" value="1"/>
</dbReference>
<dbReference type="AlphaFoldDB" id="A0A9X5VC40"/>
<name>A0A9X5VC40_BACCE</name>
<gene>
    <name evidence="3" type="ORF">BKK64_11040</name>
</gene>
<dbReference type="RefSeq" id="WP_072770094.1">
    <property type="nucleotide sequence ID" value="NZ_CP014487.1"/>
</dbReference>
<dbReference type="InterPro" id="IPR010090">
    <property type="entry name" value="Phage_tape_meas"/>
</dbReference>
<protein>
    <submittedName>
        <fullName evidence="3">Phage tail tape measure protein</fullName>
    </submittedName>
</protein>
<reference evidence="3 4" key="1">
    <citation type="submission" date="2016-10" db="EMBL/GenBank/DDBJ databases">
        <title>Draft Genome Sequence of one Bacillus cereus strain isolated from pooled breast milk.</title>
        <authorList>
            <person name="Woudstra C."/>
            <person name="Chamoin A."/>
            <person name="Gentil S."/>
            <person name="Rambeloson T."/>
            <person name="Delannoye S."/>
            <person name="Heinnekine J.A."/>
            <person name="Herbin S."/>
            <person name="Fach P."/>
        </authorList>
    </citation>
    <scope>NUCLEOTIDE SEQUENCE [LARGE SCALE GENOMIC DNA]</scope>
    <source>
        <strain evidence="3 4">16SBCL1279</strain>
    </source>
</reference>
<dbReference type="EMBL" id="MLYK01000026">
    <property type="protein sequence ID" value="OJS95734.1"/>
    <property type="molecule type" value="Genomic_DNA"/>
</dbReference>
<evidence type="ECO:0000259" key="2">
    <source>
        <dbReference type="Pfam" id="PF10145"/>
    </source>
</evidence>
<proteinExistence type="predicted"/>
<accession>A0A9X5VC40</accession>
<dbReference type="NCBIfam" id="TIGR01760">
    <property type="entry name" value="tape_meas_TP901"/>
    <property type="match status" value="1"/>
</dbReference>
<sequence length="907" mass="97566">MAGHEQIGVDITVNNGQAEAELRSFQQTAEQTGSKVEQAFSKIGAIGDKLTVGVTTPLAAVSALGFKTAMDFDKSQGQIQAALGVTEKGAENLNNIVKKVWKDGFGDSTEEATRGLEKVYQNMRDVPHEELEAATKNTLALAKTFDVDLNEATRGAGQLMSQFGLSTEETFDLLAAGAQSGLNYSDELFDNLSEYAPLFKQAGFTADEMFNILANGTATGSYNLDYINDLVKEFGIRVQDGSKGVSDGFGELSKETQGVWKSFNEGKATAADVFKAVTGDLKNMDDKVKANQIGVALMGTKFEDMGADVVLGLNDINGGLGNTKGAMDKLREAQEETFSQKWQKTLREAQLALEPLGKMLLDIAMEILPKVSAAVKTVTEWFAGLSPEAQKTVIAIGGIALAAGPALSILGRMGGVIGGLVGKIGSFATAARAGAAATTAVQGASGAAALGMGGLGTALGGAVIAAAPWLIGAAAIGAAGYGIYKAMTQEAVPAVDLFKDRVNLAADGTVQSVDKISKGTQKAVGAFMELSQKTGTELTNMYANQTAINEENMPKIVGQFDEMKNQIIAGYDKQKNDAVTKTTEMFSSMSAITDQEKASILEKMNGYYEQQKQKAQDTQNQIVGILNTAKEQKRQLTTDEFNQLMQLQSNYQSEAVKSLSANKTEQEVILQNLKDSKSRMNAEMASDAIQKMEKQRSETVKKAQSEYDEKIRIITKGRDEMGSITSEQADKMIADAKRQRDGVVDKANEIKSQGIDKLKGAYSDLENQVDTDTGSILTYWDKIKNWWNNWTPAKKFMEVVTKGGEMDQYAPKNANGTPFFGGGLSYVNERGGEIMNLPRGTQIIPHDLSKRYIDRAANNSSSGQNTTQGGFNINVNEMNVRQESDINKIAQQLDQLQKSRARGVGII</sequence>
<evidence type="ECO:0000256" key="1">
    <source>
        <dbReference type="ARBA" id="ARBA00022612"/>
    </source>
</evidence>
<dbReference type="Proteomes" id="UP000184161">
    <property type="component" value="Unassembled WGS sequence"/>
</dbReference>
<feature type="domain" description="Phage tail tape measure protein" evidence="2">
    <location>
        <begin position="104"/>
        <end position="299"/>
    </location>
</feature>